<dbReference type="Proteomes" id="UP000322214">
    <property type="component" value="Chromosome"/>
</dbReference>
<reference evidence="1 2" key="1">
    <citation type="submission" date="2019-08" db="EMBL/GenBank/DDBJ databases">
        <title>Deep-cultivation of Planctomycetes and their phenomic and genomic characterization uncovers novel biology.</title>
        <authorList>
            <person name="Wiegand S."/>
            <person name="Jogler M."/>
            <person name="Boedeker C."/>
            <person name="Pinto D."/>
            <person name="Vollmers J."/>
            <person name="Rivas-Marin E."/>
            <person name="Kohn T."/>
            <person name="Peeters S.H."/>
            <person name="Heuer A."/>
            <person name="Rast P."/>
            <person name="Oberbeckmann S."/>
            <person name="Bunk B."/>
            <person name="Jeske O."/>
            <person name="Meyerdierks A."/>
            <person name="Storesund J.E."/>
            <person name="Kallscheuer N."/>
            <person name="Luecker S."/>
            <person name="Lage O.M."/>
            <person name="Pohl T."/>
            <person name="Merkel B.J."/>
            <person name="Hornburger P."/>
            <person name="Mueller R.-W."/>
            <person name="Bruemmer F."/>
            <person name="Labrenz M."/>
            <person name="Spormann A.M."/>
            <person name="Op den Camp H."/>
            <person name="Overmann J."/>
            <person name="Amann R."/>
            <person name="Jetten M.S.M."/>
            <person name="Mascher T."/>
            <person name="Medema M.H."/>
            <person name="Devos D.P."/>
            <person name="Kaster A.-K."/>
            <person name="Ovreas L."/>
            <person name="Rohde M."/>
            <person name="Galperin M.Y."/>
            <person name="Jogler C."/>
        </authorList>
    </citation>
    <scope>NUCLEOTIDE SEQUENCE [LARGE SCALE GENOMIC DNA]</scope>
    <source>
        <strain evidence="1 2">FC18</strain>
    </source>
</reference>
<name>A0A5B9PJH4_9BACT</name>
<gene>
    <name evidence="1" type="ORF">MFFC18_47490</name>
</gene>
<evidence type="ECO:0000313" key="1">
    <source>
        <dbReference type="EMBL" id="QEG24826.1"/>
    </source>
</evidence>
<dbReference type="InterPro" id="IPR015315">
    <property type="entry name" value="DUF1963"/>
</dbReference>
<dbReference type="SUPFAM" id="SSF103032">
    <property type="entry name" value="Hypothetical protein YwqG"/>
    <property type="match status" value="1"/>
</dbReference>
<dbReference type="InterPro" id="IPR035948">
    <property type="entry name" value="YwqG-like_sf"/>
</dbReference>
<sequence length="268" mass="30143">MRLIDEGQQFTERELIDLRNLVFPRIRPCLTLSYEPAKSTPDVGASYLWGHPDLLENQEWPKIAECSDWFSAKDQLPQDQHCAFLGQFRFSDLSETLLGRELPSSGGFSIFAITETDSLGIQETVVRPWSPEQQLVRFEPPEDLITDRLGDSCNSPKRPHTITLTEAISIPDAASPTFGALIPECKWSEKFGDLYSSMMAECNEDTLGIGGYLRGTSGDDPSPDTNHMRFVVLRVTPEAGIVHFAIPNEDIEKGCLNRVQYVWSDWDS</sequence>
<protein>
    <submittedName>
        <fullName evidence="1">Uncharacterized protein</fullName>
    </submittedName>
</protein>
<keyword evidence="2" id="KW-1185">Reference proteome</keyword>
<dbReference type="Gene3D" id="2.30.320.10">
    <property type="entry name" value="YwqG-like"/>
    <property type="match status" value="1"/>
</dbReference>
<dbReference type="EMBL" id="CP042912">
    <property type="protein sequence ID" value="QEG24826.1"/>
    <property type="molecule type" value="Genomic_DNA"/>
</dbReference>
<accession>A0A5B9PJH4</accession>
<organism evidence="1 2">
    <name type="scientific">Mariniblastus fucicola</name>
    <dbReference type="NCBI Taxonomy" id="980251"/>
    <lineage>
        <taxon>Bacteria</taxon>
        <taxon>Pseudomonadati</taxon>
        <taxon>Planctomycetota</taxon>
        <taxon>Planctomycetia</taxon>
        <taxon>Pirellulales</taxon>
        <taxon>Pirellulaceae</taxon>
        <taxon>Mariniblastus</taxon>
    </lineage>
</organism>
<evidence type="ECO:0000313" key="2">
    <source>
        <dbReference type="Proteomes" id="UP000322214"/>
    </source>
</evidence>
<dbReference type="AlphaFoldDB" id="A0A5B9PJH4"/>
<dbReference type="KEGG" id="mff:MFFC18_47490"/>
<dbReference type="Pfam" id="PF09234">
    <property type="entry name" value="DUF1963"/>
    <property type="match status" value="1"/>
</dbReference>
<dbReference type="STRING" id="980251.GCA_001642875_00817"/>
<proteinExistence type="predicted"/>